<gene>
    <name evidence="2" type="ordered locus">Sama_2251</name>
</gene>
<sequence>MGFQLNRGIYAQDLFELLKVKFDFPINSLITNISPYVSANQNSLTFLTAETDYKKMCGICFSKENDPDNGFVLVDNPRDLFAQALLVLKSENLISDVHPHFISPKAIISPTASIDFGVQIADDVVIEDFVSVKSGTIIGEGTLIRSFTCVGSEGFGIAKSADGNNIRFLHLGGVKIGKYCEIGLFNSINCGTLSDTIIGDYVKTDAHVHIAHNCTIGNNSILTAAAVLSGGVSIGDNVWLGPNSSIIQKTSIGSDSLIGIGAVVTKNIDSNVIAAGNPSKILRSNK</sequence>
<dbReference type="GO" id="GO:0009245">
    <property type="term" value="P:lipid A biosynthetic process"/>
    <property type="evidence" value="ECO:0007669"/>
    <property type="project" value="InterPro"/>
</dbReference>
<protein>
    <submittedName>
        <fullName evidence="2">UDP-3-O-(3-hydroxymyristoyl)-like protein</fullName>
    </submittedName>
</protein>
<dbReference type="PANTHER" id="PTHR43300:SF7">
    <property type="entry name" value="UDP-N-ACETYLBACILLOSAMINE N-ACETYLTRANSFERASE"/>
    <property type="match status" value="1"/>
</dbReference>
<dbReference type="Pfam" id="PF00132">
    <property type="entry name" value="Hexapep"/>
    <property type="match status" value="2"/>
</dbReference>
<dbReference type="Proteomes" id="UP000009175">
    <property type="component" value="Chromosome"/>
</dbReference>
<evidence type="ECO:0000313" key="3">
    <source>
        <dbReference type="Proteomes" id="UP000009175"/>
    </source>
</evidence>
<dbReference type="InterPro" id="IPR011004">
    <property type="entry name" value="Trimer_LpxA-like_sf"/>
</dbReference>
<reference evidence="2 3" key="1">
    <citation type="submission" date="2006-12" db="EMBL/GenBank/DDBJ databases">
        <title>Complete sequence of Shewanella amazonensis SB2B.</title>
        <authorList>
            <consortium name="US DOE Joint Genome Institute"/>
            <person name="Copeland A."/>
            <person name="Lucas S."/>
            <person name="Lapidus A."/>
            <person name="Barry K."/>
            <person name="Detter J.C."/>
            <person name="Glavina del Rio T."/>
            <person name="Hammon N."/>
            <person name="Israni S."/>
            <person name="Dalin E."/>
            <person name="Tice H."/>
            <person name="Pitluck S."/>
            <person name="Munk A.C."/>
            <person name="Brettin T."/>
            <person name="Bruce D."/>
            <person name="Han C."/>
            <person name="Tapia R."/>
            <person name="Gilna P."/>
            <person name="Schmutz J."/>
            <person name="Larimer F."/>
            <person name="Land M."/>
            <person name="Hauser L."/>
            <person name="Kyrpides N."/>
            <person name="Mikhailova N."/>
            <person name="Fredrickson J."/>
            <person name="Richardson P."/>
        </authorList>
    </citation>
    <scope>NUCLEOTIDE SEQUENCE [LARGE SCALE GENOMIC DNA]</scope>
    <source>
        <strain evidence="3">ATCC BAA-1098 / SB2B</strain>
    </source>
</reference>
<dbReference type="HOGENOM" id="CLU_049865_1_0_6"/>
<proteinExistence type="inferred from homology"/>
<dbReference type="OrthoDB" id="9794407at2"/>
<dbReference type="Gene3D" id="2.160.10.10">
    <property type="entry name" value="Hexapeptide repeat proteins"/>
    <property type="match status" value="1"/>
</dbReference>
<dbReference type="KEGG" id="saz:Sama_2251"/>
<dbReference type="InterPro" id="IPR050179">
    <property type="entry name" value="Trans_hexapeptide_repeat"/>
</dbReference>
<dbReference type="STRING" id="326297.Sama_2251"/>
<dbReference type="CDD" id="cd03352">
    <property type="entry name" value="LbH_LpxD"/>
    <property type="match status" value="1"/>
</dbReference>
<dbReference type="EMBL" id="CP000507">
    <property type="protein sequence ID" value="ABM00457.1"/>
    <property type="molecule type" value="Genomic_DNA"/>
</dbReference>
<dbReference type="eggNOG" id="COG1044">
    <property type="taxonomic scope" value="Bacteria"/>
</dbReference>
<evidence type="ECO:0000313" key="2">
    <source>
        <dbReference type="EMBL" id="ABM00457.1"/>
    </source>
</evidence>
<dbReference type="InterPro" id="IPR001451">
    <property type="entry name" value="Hexapep"/>
</dbReference>
<dbReference type="PANTHER" id="PTHR43300">
    <property type="entry name" value="ACETYLTRANSFERASE"/>
    <property type="match status" value="1"/>
</dbReference>
<keyword evidence="3" id="KW-1185">Reference proteome</keyword>
<name>A1S7V0_SHEAM</name>
<evidence type="ECO:0000256" key="1">
    <source>
        <dbReference type="ARBA" id="ARBA00007274"/>
    </source>
</evidence>
<dbReference type="SUPFAM" id="SSF51161">
    <property type="entry name" value="Trimeric LpxA-like enzymes"/>
    <property type="match status" value="1"/>
</dbReference>
<accession>A1S7V0</accession>
<dbReference type="InterPro" id="IPR007691">
    <property type="entry name" value="LpxD"/>
</dbReference>
<dbReference type="RefSeq" id="WP_011760364.1">
    <property type="nucleotide sequence ID" value="NC_008700.1"/>
</dbReference>
<dbReference type="GO" id="GO:0016020">
    <property type="term" value="C:membrane"/>
    <property type="evidence" value="ECO:0007669"/>
    <property type="project" value="GOC"/>
</dbReference>
<comment type="similarity">
    <text evidence="1">Belongs to the transferase hexapeptide repeat family.</text>
</comment>
<organism evidence="2 3">
    <name type="scientific">Shewanella amazonensis (strain ATCC BAA-1098 / SB2B)</name>
    <dbReference type="NCBI Taxonomy" id="326297"/>
    <lineage>
        <taxon>Bacteria</taxon>
        <taxon>Pseudomonadati</taxon>
        <taxon>Pseudomonadota</taxon>
        <taxon>Gammaproteobacteria</taxon>
        <taxon>Alteromonadales</taxon>
        <taxon>Shewanellaceae</taxon>
        <taxon>Shewanella</taxon>
    </lineage>
</organism>
<dbReference type="AlphaFoldDB" id="A1S7V0"/>
<dbReference type="GO" id="GO:0016410">
    <property type="term" value="F:N-acyltransferase activity"/>
    <property type="evidence" value="ECO:0007669"/>
    <property type="project" value="InterPro"/>
</dbReference>